<dbReference type="GO" id="GO:0003677">
    <property type="term" value="F:DNA binding"/>
    <property type="evidence" value="ECO:0007669"/>
    <property type="project" value="UniProtKB-KW"/>
</dbReference>
<keyword evidence="1" id="KW-0238">DNA-binding</keyword>
<feature type="non-terminal residue" evidence="4">
    <location>
        <position position="239"/>
    </location>
</feature>
<evidence type="ECO:0000256" key="1">
    <source>
        <dbReference type="ARBA" id="ARBA00023125"/>
    </source>
</evidence>
<dbReference type="SUPFAM" id="SSF56349">
    <property type="entry name" value="DNA breaking-rejoining enzymes"/>
    <property type="match status" value="1"/>
</dbReference>
<organism evidence="4">
    <name type="scientific">marine sediment metagenome</name>
    <dbReference type="NCBI Taxonomy" id="412755"/>
    <lineage>
        <taxon>unclassified sequences</taxon>
        <taxon>metagenomes</taxon>
        <taxon>ecological metagenomes</taxon>
    </lineage>
</organism>
<evidence type="ECO:0000313" key="4">
    <source>
        <dbReference type="EMBL" id="KKK50567.1"/>
    </source>
</evidence>
<name>A0A0F8W1I7_9ZZZZ</name>
<dbReference type="InterPro" id="IPR011010">
    <property type="entry name" value="DNA_brk_join_enz"/>
</dbReference>
<proteinExistence type="predicted"/>
<feature type="domain" description="Phage integrase SAM-like" evidence="2">
    <location>
        <begin position="116"/>
        <end position="215"/>
    </location>
</feature>
<feature type="domain" description="Arm DNA-binding" evidence="3">
    <location>
        <begin position="18"/>
        <end position="102"/>
    </location>
</feature>
<dbReference type="Gene3D" id="1.10.150.130">
    <property type="match status" value="1"/>
</dbReference>
<dbReference type="InterPro" id="IPR035386">
    <property type="entry name" value="Arm-DNA-bind_5"/>
</dbReference>
<dbReference type="InterPro" id="IPR010998">
    <property type="entry name" value="Integrase_recombinase_N"/>
</dbReference>
<dbReference type="InterPro" id="IPR025269">
    <property type="entry name" value="SAM-like_dom"/>
</dbReference>
<gene>
    <name evidence="4" type="ORF">LCGC14_3123730</name>
</gene>
<protein>
    <recommendedName>
        <fullName evidence="5">Core-binding (CB) domain-containing protein</fullName>
    </recommendedName>
</protein>
<reference evidence="4" key="1">
    <citation type="journal article" date="2015" name="Nature">
        <title>Complex archaea that bridge the gap between prokaryotes and eukaryotes.</title>
        <authorList>
            <person name="Spang A."/>
            <person name="Saw J.H."/>
            <person name="Jorgensen S.L."/>
            <person name="Zaremba-Niedzwiedzka K."/>
            <person name="Martijn J."/>
            <person name="Lind A.E."/>
            <person name="van Eijk R."/>
            <person name="Schleper C."/>
            <person name="Guy L."/>
            <person name="Ettema T.J."/>
        </authorList>
    </citation>
    <scope>NUCLEOTIDE SEQUENCE</scope>
</reference>
<dbReference type="AlphaFoldDB" id="A0A0F8W1I7"/>
<dbReference type="EMBL" id="LAZR01067956">
    <property type="protein sequence ID" value="KKK50567.1"/>
    <property type="molecule type" value="Genomic_DNA"/>
</dbReference>
<sequence length="239" mass="27767">MLYLCCTQKNVIMASIKVVLRKKPLQSGAYPISLRITKDRKTKFFKTLFDAHISDWDPNSGTFKNNTKFIQENRLLQKIKTKAFQICSQLQTENEHFTLHDFEMAFRFRSNPVANNFFSFWENLIEDMIVAGRTGNAKANREGYKALKKFNSGTNLRFDEISYAYLSKFENHLRSRGGTDGGISVRMRSIRTVFNVAIARDRISSEIYPFHKYKISKLKSRTNKRALDISEVNGIFDMD</sequence>
<dbReference type="Pfam" id="PF17293">
    <property type="entry name" value="Arm-DNA-bind_5"/>
    <property type="match status" value="1"/>
</dbReference>
<evidence type="ECO:0000259" key="2">
    <source>
        <dbReference type="Pfam" id="PF13102"/>
    </source>
</evidence>
<comment type="caution">
    <text evidence="4">The sequence shown here is derived from an EMBL/GenBank/DDBJ whole genome shotgun (WGS) entry which is preliminary data.</text>
</comment>
<dbReference type="Pfam" id="PF13102">
    <property type="entry name" value="Phage_int_SAM_5"/>
    <property type="match status" value="1"/>
</dbReference>
<evidence type="ECO:0008006" key="5">
    <source>
        <dbReference type="Google" id="ProtNLM"/>
    </source>
</evidence>
<evidence type="ECO:0000259" key="3">
    <source>
        <dbReference type="Pfam" id="PF17293"/>
    </source>
</evidence>
<accession>A0A0F8W1I7</accession>